<dbReference type="Gene3D" id="3.40.50.720">
    <property type="entry name" value="NAD(P)-binding Rossmann-like Domain"/>
    <property type="match status" value="1"/>
</dbReference>
<evidence type="ECO:0000313" key="3">
    <source>
        <dbReference type="Proteomes" id="UP000305546"/>
    </source>
</evidence>
<dbReference type="Proteomes" id="UP000305546">
    <property type="component" value="Unassembled WGS sequence"/>
</dbReference>
<name>A0A5C4M0M1_9PSEU</name>
<dbReference type="GO" id="GO:0016491">
    <property type="term" value="F:oxidoreductase activity"/>
    <property type="evidence" value="ECO:0007669"/>
    <property type="project" value="InterPro"/>
</dbReference>
<reference evidence="2 3" key="1">
    <citation type="submission" date="2019-06" db="EMBL/GenBank/DDBJ databases">
        <title>Amycolatopsis alkalitolerans sp. nov., isolated from Gastrodia elata Blume.</title>
        <authorList>
            <person name="Narsing Rao M.P."/>
            <person name="Li W.J."/>
        </authorList>
    </citation>
    <scope>NUCLEOTIDE SEQUENCE [LARGE SCALE GENOMIC DNA]</scope>
    <source>
        <strain evidence="2 3">SYSUP0005</strain>
    </source>
</reference>
<dbReference type="Pfam" id="PF00107">
    <property type="entry name" value="ADH_zinc_N"/>
    <property type="match status" value="1"/>
</dbReference>
<dbReference type="InterPro" id="IPR051397">
    <property type="entry name" value="Zn-ADH-like_protein"/>
</dbReference>
<dbReference type="PANTHER" id="PTHR43677:SF4">
    <property type="entry name" value="QUINONE OXIDOREDUCTASE-LIKE PROTEIN 2"/>
    <property type="match status" value="1"/>
</dbReference>
<dbReference type="InterPro" id="IPR036291">
    <property type="entry name" value="NAD(P)-bd_dom_sf"/>
</dbReference>
<dbReference type="CDD" id="cd08241">
    <property type="entry name" value="QOR1"/>
    <property type="match status" value="1"/>
</dbReference>
<dbReference type="RefSeq" id="WP_139097551.1">
    <property type="nucleotide sequence ID" value="NZ_VDFW01000012.1"/>
</dbReference>
<keyword evidence="3" id="KW-1185">Reference proteome</keyword>
<feature type="domain" description="Enoyl reductase (ER)" evidence="1">
    <location>
        <begin position="10"/>
        <end position="319"/>
    </location>
</feature>
<dbReference type="InterPro" id="IPR011032">
    <property type="entry name" value="GroES-like_sf"/>
</dbReference>
<evidence type="ECO:0000259" key="1">
    <source>
        <dbReference type="SMART" id="SM00829"/>
    </source>
</evidence>
<sequence>MRAYLLESFSGPSGLRLSERDTPERVADRLLVRIGAIGINFPDLLLTRGEYQYKPPLPVVPGCELAGYVLAAPEGSGFTPGDAVAGFVWSGSYAEVAAVPVTSMAHLPDGMPLDVAAATVVNYHTVHFGLIERAGLLAGEQVLVLGAAGGIGTAAVQVAAGLGARVIAGVADDRQSEVARRAGAHATVRLDEGFAKAVRSESGGGVDLVADPLGDWLFLEGLRSLRPRGRLVTIGFAAGKIPEVKVNRLLLNNIAVIGAAWGAALDLDPGLLARGSAAITGLWRDGGVNPVIGARYGFEQVPQALDDLAHGRIPGKGVVTVGQPPAGRDGVRTR</sequence>
<dbReference type="SUPFAM" id="SSF50129">
    <property type="entry name" value="GroES-like"/>
    <property type="match status" value="1"/>
</dbReference>
<gene>
    <name evidence="2" type="ORF">FG385_16085</name>
</gene>
<dbReference type="InterPro" id="IPR013149">
    <property type="entry name" value="ADH-like_C"/>
</dbReference>
<dbReference type="SMART" id="SM00829">
    <property type="entry name" value="PKS_ER"/>
    <property type="match status" value="1"/>
</dbReference>
<dbReference type="EMBL" id="VDFW01000012">
    <property type="protein sequence ID" value="TNC25163.1"/>
    <property type="molecule type" value="Genomic_DNA"/>
</dbReference>
<dbReference type="AlphaFoldDB" id="A0A5C4M0M1"/>
<dbReference type="InterPro" id="IPR013154">
    <property type="entry name" value="ADH-like_N"/>
</dbReference>
<dbReference type="InterPro" id="IPR020843">
    <property type="entry name" value="ER"/>
</dbReference>
<dbReference type="Gene3D" id="3.90.180.10">
    <property type="entry name" value="Medium-chain alcohol dehydrogenases, catalytic domain"/>
    <property type="match status" value="1"/>
</dbReference>
<accession>A0A5C4M0M1</accession>
<dbReference type="SUPFAM" id="SSF51735">
    <property type="entry name" value="NAD(P)-binding Rossmann-fold domains"/>
    <property type="match status" value="1"/>
</dbReference>
<proteinExistence type="predicted"/>
<dbReference type="Pfam" id="PF08240">
    <property type="entry name" value="ADH_N"/>
    <property type="match status" value="1"/>
</dbReference>
<dbReference type="OrthoDB" id="4190732at2"/>
<comment type="caution">
    <text evidence="2">The sequence shown here is derived from an EMBL/GenBank/DDBJ whole genome shotgun (WGS) entry which is preliminary data.</text>
</comment>
<organism evidence="2 3">
    <name type="scientific">Amycolatopsis alkalitolerans</name>
    <dbReference type="NCBI Taxonomy" id="2547244"/>
    <lineage>
        <taxon>Bacteria</taxon>
        <taxon>Bacillati</taxon>
        <taxon>Actinomycetota</taxon>
        <taxon>Actinomycetes</taxon>
        <taxon>Pseudonocardiales</taxon>
        <taxon>Pseudonocardiaceae</taxon>
        <taxon>Amycolatopsis</taxon>
    </lineage>
</organism>
<dbReference type="PANTHER" id="PTHR43677">
    <property type="entry name" value="SHORT-CHAIN DEHYDROGENASE/REDUCTASE"/>
    <property type="match status" value="1"/>
</dbReference>
<evidence type="ECO:0000313" key="2">
    <source>
        <dbReference type="EMBL" id="TNC25163.1"/>
    </source>
</evidence>
<protein>
    <submittedName>
        <fullName evidence="2">NADPH:quinone oxidoreductase family protein</fullName>
    </submittedName>
</protein>